<dbReference type="OrthoDB" id="3233595at2759"/>
<dbReference type="PANTHER" id="PTHR45348:SF5">
    <property type="entry name" value="OXIDOREDUCTASE, PUTATIVE (AFU_ORTHOLOGUE AFUA_8G01420)-RELATED"/>
    <property type="match status" value="1"/>
</dbReference>
<proteinExistence type="inferred from homology"/>
<dbReference type="InterPro" id="IPR011032">
    <property type="entry name" value="GroES-like_sf"/>
</dbReference>
<keyword evidence="2" id="KW-0560">Oxidoreductase</keyword>
<evidence type="ECO:0000256" key="2">
    <source>
        <dbReference type="ARBA" id="ARBA00023002"/>
    </source>
</evidence>
<name>A0A2T3YYQ2_TRIA4</name>
<dbReference type="STRING" id="1042311.A0A2T3YYQ2"/>
<accession>A0A2T3YYQ2</accession>
<dbReference type="InterPro" id="IPR047122">
    <property type="entry name" value="Trans-enoyl_RdTase-like"/>
</dbReference>
<dbReference type="Gene3D" id="3.90.180.10">
    <property type="entry name" value="Medium-chain alcohol dehydrogenases, catalytic domain"/>
    <property type="match status" value="1"/>
</dbReference>
<dbReference type="SUPFAM" id="SSF50129">
    <property type="entry name" value="GroES-like"/>
    <property type="match status" value="1"/>
</dbReference>
<sequence>MKEAFTYPGPKVDVVDSSIPTPRVYQMIIKVVYDFSGVVHHVGNMKPKLKLAIESVYKQTLGLRGGWAEYAIAYESMAFYLADHISFEELATIPLAVIASCLGIDKPLPFLIYGAASAVGAYALKLAVVSNILPVITVAGRGPDFSRGDILIDYRQGNDTVVEAIKAALGGQKFEFPFDATVMRNMAVVLEVPADEISEDIPRIITAVEMTQCELGKEALLKSDSKSTWLGILHFIAVMLKSTRRGLNEGWLSAHPHEVVPGGLYGLESTLQRLKSGSVNARKLVVRISDTTGVEQ</sequence>
<protein>
    <submittedName>
        <fullName evidence="3">Uncharacterized protein</fullName>
    </submittedName>
</protein>
<reference evidence="3 4" key="1">
    <citation type="submission" date="2016-07" db="EMBL/GenBank/DDBJ databases">
        <title>Multiple horizontal gene transfer events from other fungi enriched the ability of initially mycotrophic Trichoderma (Ascomycota) to feed on dead plant biomass.</title>
        <authorList>
            <consortium name="DOE Joint Genome Institute"/>
            <person name="Aerts A."/>
            <person name="Atanasova L."/>
            <person name="Chenthamara K."/>
            <person name="Zhang J."/>
            <person name="Grujic M."/>
            <person name="Henrissat B."/>
            <person name="Kuo A."/>
            <person name="Salamov A."/>
            <person name="Lipzen A."/>
            <person name="Labutti K."/>
            <person name="Barry K."/>
            <person name="Miao Y."/>
            <person name="Rahimi M.J."/>
            <person name="Shen Q."/>
            <person name="Grigoriev I.V."/>
            <person name="Kubicek C.P."/>
            <person name="Druzhinina I.S."/>
        </authorList>
    </citation>
    <scope>NUCLEOTIDE SEQUENCE [LARGE SCALE GENOMIC DNA]</scope>
    <source>
        <strain evidence="3 4">CBS 433.97</strain>
    </source>
</reference>
<keyword evidence="4" id="KW-1185">Reference proteome</keyword>
<dbReference type="InterPro" id="IPR036291">
    <property type="entry name" value="NAD(P)-bd_dom_sf"/>
</dbReference>
<dbReference type="Proteomes" id="UP000240493">
    <property type="component" value="Unassembled WGS sequence"/>
</dbReference>
<comment type="similarity">
    <text evidence="1">Belongs to the zinc-containing alcohol dehydrogenase family.</text>
</comment>
<dbReference type="SUPFAM" id="SSF51735">
    <property type="entry name" value="NAD(P)-binding Rossmann-fold domains"/>
    <property type="match status" value="1"/>
</dbReference>
<evidence type="ECO:0000256" key="1">
    <source>
        <dbReference type="ARBA" id="ARBA00008072"/>
    </source>
</evidence>
<evidence type="ECO:0000313" key="3">
    <source>
        <dbReference type="EMBL" id="PTB37644.1"/>
    </source>
</evidence>
<dbReference type="PANTHER" id="PTHR45348">
    <property type="entry name" value="HYPOTHETICAL OXIDOREDUCTASE (EUROFUNG)"/>
    <property type="match status" value="1"/>
</dbReference>
<organism evidence="3 4">
    <name type="scientific">Trichoderma asperellum (strain ATCC 204424 / CBS 433.97 / NBRC 101777)</name>
    <dbReference type="NCBI Taxonomy" id="1042311"/>
    <lineage>
        <taxon>Eukaryota</taxon>
        <taxon>Fungi</taxon>
        <taxon>Dikarya</taxon>
        <taxon>Ascomycota</taxon>
        <taxon>Pezizomycotina</taxon>
        <taxon>Sordariomycetes</taxon>
        <taxon>Hypocreomycetidae</taxon>
        <taxon>Hypocreales</taxon>
        <taxon>Hypocreaceae</taxon>
        <taxon>Trichoderma</taxon>
    </lineage>
</organism>
<dbReference type="Gene3D" id="3.40.50.720">
    <property type="entry name" value="NAD(P)-binding Rossmann-like Domain"/>
    <property type="match status" value="1"/>
</dbReference>
<gene>
    <name evidence="3" type="ORF">M441DRAFT_447653</name>
</gene>
<dbReference type="AlphaFoldDB" id="A0A2T3YYQ2"/>
<dbReference type="EMBL" id="KZ679267">
    <property type="protein sequence ID" value="PTB37644.1"/>
    <property type="molecule type" value="Genomic_DNA"/>
</dbReference>
<evidence type="ECO:0000313" key="4">
    <source>
        <dbReference type="Proteomes" id="UP000240493"/>
    </source>
</evidence>
<dbReference type="GO" id="GO:0016651">
    <property type="term" value="F:oxidoreductase activity, acting on NAD(P)H"/>
    <property type="evidence" value="ECO:0007669"/>
    <property type="project" value="InterPro"/>
</dbReference>